<dbReference type="EMBL" id="CADIJQ010000008">
    <property type="protein sequence ID" value="CAB3727897.1"/>
    <property type="molecule type" value="Genomic_DNA"/>
</dbReference>
<dbReference type="AlphaFoldDB" id="A0A6S7AN08"/>
<dbReference type="PANTHER" id="PTHR30273">
    <property type="entry name" value="PERIPLASMIC SIGNAL SENSOR AND SIGMA FACTOR ACTIVATOR FECR-RELATED"/>
    <property type="match status" value="1"/>
</dbReference>
<sequence length="336" mass="36898">MKATRTNAAQTNAAQTNTAQLNEPLTERAVDWIVLLTSGQASERDRLRFEHWLGSHPDHARAWAEVDGLMQQPLSRLRGASSDAPGPARAARAALLQPSGLDRRRLLKLAMLLSGVGIGALVTDRYVPLAGLSSAYSTHTGERHTYTLEDGTLLTLNARSAADVRFDDRQRTILLRQGGLYAETRADSRPFVVRTRFGDVTTDASRLSVDQFNAYAVACAIENSLNLQPEHGQGLALPQNGSAAFDREHAWTRGDAALASWRTGILSVRDTRLDEVVERLRAYQPGLIRVSPQAAALRVFGVFPLDDPGRTLIALSETLPIRVRRYSPWLTIVDMA</sequence>
<evidence type="ECO:0000259" key="2">
    <source>
        <dbReference type="Pfam" id="PF04773"/>
    </source>
</evidence>
<evidence type="ECO:0000313" key="4">
    <source>
        <dbReference type="EMBL" id="CAB3727897.1"/>
    </source>
</evidence>
<dbReference type="GO" id="GO:0016989">
    <property type="term" value="F:sigma factor antagonist activity"/>
    <property type="evidence" value="ECO:0007669"/>
    <property type="project" value="TreeGrafter"/>
</dbReference>
<evidence type="ECO:0000256" key="1">
    <source>
        <dbReference type="SAM" id="MobiDB-lite"/>
    </source>
</evidence>
<organism evidence="4 5">
    <name type="scientific">Achromobacter kerstersii</name>
    <dbReference type="NCBI Taxonomy" id="1353890"/>
    <lineage>
        <taxon>Bacteria</taxon>
        <taxon>Pseudomonadati</taxon>
        <taxon>Pseudomonadota</taxon>
        <taxon>Betaproteobacteria</taxon>
        <taxon>Burkholderiales</taxon>
        <taxon>Alcaligenaceae</taxon>
        <taxon>Achromobacter</taxon>
    </lineage>
</organism>
<dbReference type="Pfam" id="PF04773">
    <property type="entry name" value="FecR"/>
    <property type="match status" value="1"/>
</dbReference>
<protein>
    <submittedName>
        <fullName evidence="4">Protein FecR</fullName>
    </submittedName>
</protein>
<evidence type="ECO:0000313" key="5">
    <source>
        <dbReference type="Proteomes" id="UP000494269"/>
    </source>
</evidence>
<dbReference type="InterPro" id="IPR006860">
    <property type="entry name" value="FecR"/>
</dbReference>
<dbReference type="Gene3D" id="2.60.120.1440">
    <property type="match status" value="1"/>
</dbReference>
<dbReference type="InterPro" id="IPR032623">
    <property type="entry name" value="FecR_N"/>
</dbReference>
<feature type="domain" description="FecR N-terminal" evidence="3">
    <location>
        <begin position="27"/>
        <end position="67"/>
    </location>
</feature>
<gene>
    <name evidence="4" type="primary">fecR_12</name>
    <name evidence="4" type="ORF">LMG3441_04404</name>
</gene>
<dbReference type="Proteomes" id="UP000494269">
    <property type="component" value="Unassembled WGS sequence"/>
</dbReference>
<proteinExistence type="predicted"/>
<evidence type="ECO:0000259" key="3">
    <source>
        <dbReference type="Pfam" id="PF16220"/>
    </source>
</evidence>
<feature type="region of interest" description="Disordered" evidence="1">
    <location>
        <begin position="1"/>
        <end position="20"/>
    </location>
</feature>
<name>A0A6S7AN08_9BURK</name>
<keyword evidence="5" id="KW-1185">Reference proteome</keyword>
<dbReference type="InterPro" id="IPR012373">
    <property type="entry name" value="Ferrdict_sens_TM"/>
</dbReference>
<dbReference type="PANTHER" id="PTHR30273:SF2">
    <property type="entry name" value="PROTEIN FECR"/>
    <property type="match status" value="1"/>
</dbReference>
<reference evidence="4 5" key="1">
    <citation type="submission" date="2020-04" db="EMBL/GenBank/DDBJ databases">
        <authorList>
            <person name="De Canck E."/>
        </authorList>
    </citation>
    <scope>NUCLEOTIDE SEQUENCE [LARGE SCALE GENOMIC DNA]</scope>
    <source>
        <strain evidence="4 5">LMG 3441</strain>
    </source>
</reference>
<feature type="domain" description="FecR protein" evidence="2">
    <location>
        <begin position="135"/>
        <end position="213"/>
    </location>
</feature>
<dbReference type="RefSeq" id="WP_175170953.1">
    <property type="nucleotide sequence ID" value="NZ_CADIJQ010000008.1"/>
</dbReference>
<dbReference type="Pfam" id="PF16220">
    <property type="entry name" value="DUF4880"/>
    <property type="match status" value="1"/>
</dbReference>
<dbReference type="PIRSF" id="PIRSF018266">
    <property type="entry name" value="FecR"/>
    <property type="match status" value="1"/>
</dbReference>
<accession>A0A6S7AN08</accession>